<gene>
    <name evidence="2" type="ORF">B0H16DRAFT_20580</name>
</gene>
<dbReference type="PANTHER" id="PTHR12975">
    <property type="entry name" value="TRANSPORT PROTEIN TRAPP"/>
    <property type="match status" value="1"/>
</dbReference>
<organism evidence="2 3">
    <name type="scientific">Mycena metata</name>
    <dbReference type="NCBI Taxonomy" id="1033252"/>
    <lineage>
        <taxon>Eukaryota</taxon>
        <taxon>Fungi</taxon>
        <taxon>Dikarya</taxon>
        <taxon>Basidiomycota</taxon>
        <taxon>Agaricomycotina</taxon>
        <taxon>Agaricomycetes</taxon>
        <taxon>Agaricomycetidae</taxon>
        <taxon>Agaricales</taxon>
        <taxon>Marasmiineae</taxon>
        <taxon>Mycenaceae</taxon>
        <taxon>Mycena</taxon>
    </lineage>
</organism>
<dbReference type="EMBL" id="JARKIB010000001">
    <property type="protein sequence ID" value="KAJ7786171.1"/>
    <property type="molecule type" value="Genomic_DNA"/>
</dbReference>
<feature type="compositionally biased region" description="Low complexity" evidence="1">
    <location>
        <begin position="329"/>
        <end position="338"/>
    </location>
</feature>
<feature type="region of interest" description="Disordered" evidence="1">
    <location>
        <begin position="319"/>
        <end position="361"/>
    </location>
</feature>
<evidence type="ECO:0000313" key="2">
    <source>
        <dbReference type="EMBL" id="KAJ7786171.1"/>
    </source>
</evidence>
<evidence type="ECO:0000256" key="1">
    <source>
        <dbReference type="SAM" id="MobiDB-lite"/>
    </source>
</evidence>
<proteinExistence type="predicted"/>
<dbReference type="GO" id="GO:1990072">
    <property type="term" value="C:TRAPPIII protein complex"/>
    <property type="evidence" value="ECO:0007669"/>
    <property type="project" value="TreeGrafter"/>
</dbReference>
<reference evidence="2" key="1">
    <citation type="submission" date="2023-03" db="EMBL/GenBank/DDBJ databases">
        <title>Massive genome expansion in bonnet fungi (Mycena s.s.) driven by repeated elements and novel gene families across ecological guilds.</title>
        <authorList>
            <consortium name="Lawrence Berkeley National Laboratory"/>
            <person name="Harder C.B."/>
            <person name="Miyauchi S."/>
            <person name="Viragh M."/>
            <person name="Kuo A."/>
            <person name="Thoen E."/>
            <person name="Andreopoulos B."/>
            <person name="Lu D."/>
            <person name="Skrede I."/>
            <person name="Drula E."/>
            <person name="Henrissat B."/>
            <person name="Morin E."/>
            <person name="Kohler A."/>
            <person name="Barry K."/>
            <person name="LaButti K."/>
            <person name="Morin E."/>
            <person name="Salamov A."/>
            <person name="Lipzen A."/>
            <person name="Mereny Z."/>
            <person name="Hegedus B."/>
            <person name="Baldrian P."/>
            <person name="Stursova M."/>
            <person name="Weitz H."/>
            <person name="Taylor A."/>
            <person name="Grigoriev I.V."/>
            <person name="Nagy L.G."/>
            <person name="Martin F."/>
            <person name="Kauserud H."/>
        </authorList>
    </citation>
    <scope>NUCLEOTIDE SEQUENCE</scope>
    <source>
        <strain evidence="2">CBHHK182m</strain>
    </source>
</reference>
<evidence type="ECO:0000313" key="3">
    <source>
        <dbReference type="Proteomes" id="UP001215598"/>
    </source>
</evidence>
<name>A0AAD7KI09_9AGAR</name>
<dbReference type="InterPro" id="IPR024420">
    <property type="entry name" value="TRAPP_III_complex_Trs85"/>
</dbReference>
<feature type="compositionally biased region" description="Pro residues" evidence="1">
    <location>
        <begin position="249"/>
        <end position="258"/>
    </location>
</feature>
<dbReference type="PANTHER" id="PTHR12975:SF6">
    <property type="entry name" value="TRAFFICKING PROTEIN PARTICLE COMPLEX SUBUNIT 8"/>
    <property type="match status" value="1"/>
</dbReference>
<dbReference type="Pfam" id="PF12739">
    <property type="entry name" value="TRAPPC-Trs85"/>
    <property type="match status" value="1"/>
</dbReference>
<protein>
    <submittedName>
        <fullName evidence="2">ER-golgi trafficking TRAPP I complex 85 kDa subunit-domain-containing protein</fullName>
    </submittedName>
</protein>
<comment type="caution">
    <text evidence="2">The sequence shown here is derived from an EMBL/GenBank/DDBJ whole genome shotgun (WGS) entry which is preliminary data.</text>
</comment>
<accession>A0AAD7KI09</accession>
<feature type="region of interest" description="Disordered" evidence="1">
    <location>
        <begin position="856"/>
        <end position="884"/>
    </location>
</feature>
<dbReference type="Proteomes" id="UP001215598">
    <property type="component" value="Unassembled WGS sequence"/>
</dbReference>
<keyword evidence="3" id="KW-1185">Reference proteome</keyword>
<feature type="region of interest" description="Disordered" evidence="1">
    <location>
        <begin position="235"/>
        <end position="258"/>
    </location>
</feature>
<sequence>MAPLPTSLSPHICILSSPDLATLLKASLLPPLPDILQSFSPLPQVTTRTTSLTSVPHTSFGLRFSSLSEIESACREDEQQRAERTLDWIGARIGNRCAKWLQDLEKLGDKDSGRTPWWDELKRCAEGDHVPSKTEGWNHPVAIILAVSTTAPNPLQAITALHSRAIEFPSWVDPTFLRYTLIVHPQNSPFSNEEAGALFNAVKKQFGLHIYLLSLALPSPPPPPVPVPALIPRLPPPPSSDTPELSPIVAPPPTPAFPTPGLNTLRMSETDIQQTARFTREFLVMSLVPWMEKCVVEWNENFSSNRRLPSRLFSSTRRLFGSPSPSPAPTHASTASLSRSSTYNGAPLISGPSAPAPPSQQRRLAEFATILGDFKLAVTVWESMRKEGKGGSEMLPLLLAPSPAVPLHVANALATINPSSSELTAQAQLRALSYAVRWEIGIGSSDFLGNALEGDRWLVWAAGNSEEPPSALLLAHAALLSARKSARRRAALWYLSAANRLEKCGIKPLTMYFLRKAHALYKIHPQKELSPSFWDSEGHSPADENGFDGILSGIEHPLGRLLYTTGDVAGAVKFFLGLLRGSSLPPVTTNGTTTGDGFPGTDKVFLDDFRVAFGHFKSTAGDQVQPLDLKLPFTFCLQNQTRVRLPRDSQEEGGVDWSNREEDWIKFWKGRGGVEPLAKTGKVTVDETFFVDLVLRNPLDAEVNLSDLTIVVEESKEASTSKTFLEVEIVEDVTLGPRESRTVPIAVKSSRPTSLTIMHASYNFLSLLPSTESLASRGRRLQNTPAQRQHPTYAPDVLLTVDVVEATHKLLVNFLDHQELVLGEGETKSLKLSFVNRGTKGISEVWMVAGADDEIWVGPDPESKDDDGERRETEVTRSQNSLTSQQPLHLTMIGGQSSLQPGDNSEVPVTIHANQVGERELSLLFVYRESDTDSFHSTRVTQYYDVRPILDITASASPCRHPEHLFMVNLAVENVSGSQSIQLGRVTTLSPVWRCEPLTEPECGSLAPHQSSRLFLGASRWTDGTGSTETLEFVSRKLEDVLHGRSVHRSDPPPLDILYSHVAQSKSSRPTEVATRHFIHSGRRSQVLRHLAATHPHIPAHSYPSIFPLYNPNSVDILISWEIATQQRYGHILVSGITLGAGHAALKDIIDDAENAKVKRSMYAETQRQKIEVLDAIRHSEWNAEMNPIFVTQDEIPVVHDFSKGFVSDSGPLALSYSFLSPCHIPIAFTLRNYSATHTSRFVLRLASESVSLPDVQPPAYTGRLTFRGTLQPLKSSRLTPKIWVVCPGTYALSGWRLETEVLETTSGEDDVRIRHRYQEELSLGSIAVSDT</sequence>